<feature type="chain" id="PRO_5045323072" evidence="2">
    <location>
        <begin position="24"/>
        <end position="276"/>
    </location>
</feature>
<dbReference type="PANTHER" id="PTHR30373">
    <property type="entry name" value="UPF0603 PROTEIN YGCG"/>
    <property type="match status" value="1"/>
</dbReference>
<keyword evidence="1" id="KW-1133">Transmembrane helix</keyword>
<dbReference type="PANTHER" id="PTHR30373:SF2">
    <property type="entry name" value="UPF0603 PROTEIN YGCG"/>
    <property type="match status" value="1"/>
</dbReference>
<keyword evidence="1" id="KW-0472">Membrane</keyword>
<dbReference type="EMBL" id="JACSNV010000012">
    <property type="protein sequence ID" value="MBM6878299.1"/>
    <property type="molecule type" value="Genomic_DNA"/>
</dbReference>
<dbReference type="InterPro" id="IPR007621">
    <property type="entry name" value="TPM_dom"/>
</dbReference>
<comment type="caution">
    <text evidence="4">The sequence shown here is derived from an EMBL/GenBank/DDBJ whole genome shotgun (WGS) entry which is preliminary data.</text>
</comment>
<dbReference type="Pfam" id="PF04536">
    <property type="entry name" value="TPM_phosphatase"/>
    <property type="match status" value="1"/>
</dbReference>
<evidence type="ECO:0000256" key="2">
    <source>
        <dbReference type="SAM" id="SignalP"/>
    </source>
</evidence>
<keyword evidence="2" id="KW-0732">Signal</keyword>
<evidence type="ECO:0000313" key="4">
    <source>
        <dbReference type="EMBL" id="MBM6878299.1"/>
    </source>
</evidence>
<dbReference type="CDD" id="cd01610">
    <property type="entry name" value="PAP2_like"/>
    <property type="match status" value="1"/>
</dbReference>
<keyword evidence="1" id="KW-0812">Transmembrane</keyword>
<feature type="signal peptide" evidence="2">
    <location>
        <begin position="1"/>
        <end position="23"/>
    </location>
</feature>
<proteinExistence type="predicted"/>
<dbReference type="Proteomes" id="UP000729290">
    <property type="component" value="Unassembled WGS sequence"/>
</dbReference>
<feature type="domain" description="TPM" evidence="3">
    <location>
        <begin position="29"/>
        <end position="149"/>
    </location>
</feature>
<dbReference type="RefSeq" id="WP_205134051.1">
    <property type="nucleotide sequence ID" value="NZ_JACSNT010000012.1"/>
</dbReference>
<organism evidence="4 5">
    <name type="scientific">Anaerotignum lactatifermentans</name>
    <dbReference type="NCBI Taxonomy" id="160404"/>
    <lineage>
        <taxon>Bacteria</taxon>
        <taxon>Bacillati</taxon>
        <taxon>Bacillota</taxon>
        <taxon>Clostridia</taxon>
        <taxon>Lachnospirales</taxon>
        <taxon>Anaerotignaceae</taxon>
        <taxon>Anaerotignum</taxon>
    </lineage>
</organism>
<reference evidence="4 5" key="1">
    <citation type="journal article" date="2021" name="Sci. Rep.">
        <title>The distribution of antibiotic resistance genes in chicken gut microbiota commensals.</title>
        <authorList>
            <person name="Juricova H."/>
            <person name="Matiasovicova J."/>
            <person name="Kubasova T."/>
            <person name="Cejkova D."/>
            <person name="Rychlik I."/>
        </authorList>
    </citation>
    <scope>NUCLEOTIDE SEQUENCE [LARGE SCALE GENOMIC DNA]</scope>
    <source>
        <strain evidence="4 5">An431b</strain>
    </source>
</reference>
<gene>
    <name evidence="4" type="ORF">H9X83_09040</name>
</gene>
<accession>A0ABS2GCT6</accession>
<dbReference type="Gene3D" id="3.10.310.50">
    <property type="match status" value="1"/>
</dbReference>
<sequence>MRKIRCFCLTLCFLLLFSVSAFGRTEGYVFDEAGLYTQEEAAELSARAQKIGQDWGLDVLFLTTEDTGGLSAREYAAQFYIDGAFGLGQDQSGIVFIIDMGGRDAQMVTAGEAIDIFTDYYIDGIWNQVKPELSAGNYYGAMSLFLDNVDYYCGQYQQYLENPEGFVSEYQMSKSNHTLLLCLGVAFVLSIVIAGVSVISMKRGHNNVRPYTDGRAYLKENGLHMRIDRDSFVSTHTIRTEIPENHNHHSGGSSWGGGSSTFSHGGRSFGGGGGKF</sequence>
<evidence type="ECO:0000313" key="5">
    <source>
        <dbReference type="Proteomes" id="UP000729290"/>
    </source>
</evidence>
<evidence type="ECO:0000256" key="1">
    <source>
        <dbReference type="SAM" id="Phobius"/>
    </source>
</evidence>
<protein>
    <submittedName>
        <fullName evidence="4">TPM domain-containing protein</fullName>
    </submittedName>
</protein>
<evidence type="ECO:0000259" key="3">
    <source>
        <dbReference type="Pfam" id="PF04536"/>
    </source>
</evidence>
<feature type="transmembrane region" description="Helical" evidence="1">
    <location>
        <begin position="178"/>
        <end position="199"/>
    </location>
</feature>
<name>A0ABS2GCT6_9FIRM</name>
<keyword evidence="5" id="KW-1185">Reference proteome</keyword>